<dbReference type="STRING" id="765257.A0A0C9ZMI8"/>
<organism evidence="3 4">
    <name type="scientific">Pisolithus microcarpus 441</name>
    <dbReference type="NCBI Taxonomy" id="765257"/>
    <lineage>
        <taxon>Eukaryota</taxon>
        <taxon>Fungi</taxon>
        <taxon>Dikarya</taxon>
        <taxon>Basidiomycota</taxon>
        <taxon>Agaricomycotina</taxon>
        <taxon>Agaricomycetes</taxon>
        <taxon>Agaricomycetidae</taxon>
        <taxon>Boletales</taxon>
        <taxon>Sclerodermatineae</taxon>
        <taxon>Pisolithaceae</taxon>
        <taxon>Pisolithus</taxon>
    </lineage>
</organism>
<dbReference type="PRINTS" id="PR00081">
    <property type="entry name" value="GDHRDH"/>
</dbReference>
<keyword evidence="2" id="KW-0560">Oxidoreductase</keyword>
<protein>
    <recommendedName>
        <fullName evidence="5">NAD(P)-binding protein</fullName>
    </recommendedName>
</protein>
<sequence length="273" mass="29793">MPNINDVKCILIIGSTSGLGRGLALSILDLPSKPTVIVSGRRQERLDELTSSHGADGRLRAVKPIKLDVTADRVTLKATIDDIIKTYPDLDAVMFSSGVQYGSDFCKPETINLDDFFVEIHTNYTSVVTMITFFLPHLISLGESGRPTFLYTISSGVGITPGPSVANYSATKAAIHSLSISLNVQLKEKNVHVVEILPPLVESELHDGQGTAETLSKYWMPLTEFTKLTMAELSTDAAQIPIGMAAHAYEKYEAGKLEAADKFYELQKVTFNK</sequence>
<proteinExistence type="inferred from homology"/>
<name>A0A0C9ZMI8_9AGAM</name>
<dbReference type="HOGENOM" id="CLU_010194_2_6_1"/>
<keyword evidence="4" id="KW-1185">Reference proteome</keyword>
<accession>A0A0C9ZMI8</accession>
<dbReference type="Pfam" id="PF00106">
    <property type="entry name" value="adh_short"/>
    <property type="match status" value="1"/>
</dbReference>
<dbReference type="InterPro" id="IPR036291">
    <property type="entry name" value="NAD(P)-bd_dom_sf"/>
</dbReference>
<gene>
    <name evidence="3" type="ORF">PISMIDRAFT_29373</name>
</gene>
<reference evidence="4" key="2">
    <citation type="submission" date="2015-01" db="EMBL/GenBank/DDBJ databases">
        <title>Evolutionary Origins and Diversification of the Mycorrhizal Mutualists.</title>
        <authorList>
            <consortium name="DOE Joint Genome Institute"/>
            <consortium name="Mycorrhizal Genomics Consortium"/>
            <person name="Kohler A."/>
            <person name="Kuo A."/>
            <person name="Nagy L.G."/>
            <person name="Floudas D."/>
            <person name="Copeland A."/>
            <person name="Barry K.W."/>
            <person name="Cichocki N."/>
            <person name="Veneault-Fourrey C."/>
            <person name="LaButti K."/>
            <person name="Lindquist E.A."/>
            <person name="Lipzen A."/>
            <person name="Lundell T."/>
            <person name="Morin E."/>
            <person name="Murat C."/>
            <person name="Riley R."/>
            <person name="Ohm R."/>
            <person name="Sun H."/>
            <person name="Tunlid A."/>
            <person name="Henrissat B."/>
            <person name="Grigoriev I.V."/>
            <person name="Hibbett D.S."/>
            <person name="Martin F."/>
        </authorList>
    </citation>
    <scope>NUCLEOTIDE SEQUENCE [LARGE SCALE GENOMIC DNA]</scope>
    <source>
        <strain evidence="4">441</strain>
    </source>
</reference>
<dbReference type="GO" id="GO:0016491">
    <property type="term" value="F:oxidoreductase activity"/>
    <property type="evidence" value="ECO:0007669"/>
    <property type="project" value="UniProtKB-KW"/>
</dbReference>
<dbReference type="EMBL" id="KN833724">
    <property type="protein sequence ID" value="KIK23582.1"/>
    <property type="molecule type" value="Genomic_DNA"/>
</dbReference>
<evidence type="ECO:0000256" key="2">
    <source>
        <dbReference type="ARBA" id="ARBA00023002"/>
    </source>
</evidence>
<evidence type="ECO:0000313" key="4">
    <source>
        <dbReference type="Proteomes" id="UP000054018"/>
    </source>
</evidence>
<dbReference type="OrthoDB" id="37659at2759"/>
<dbReference type="SUPFAM" id="SSF51735">
    <property type="entry name" value="NAD(P)-binding Rossmann-fold domains"/>
    <property type="match status" value="1"/>
</dbReference>
<dbReference type="InterPro" id="IPR002347">
    <property type="entry name" value="SDR_fam"/>
</dbReference>
<dbReference type="AlphaFoldDB" id="A0A0C9ZMI8"/>
<dbReference type="PANTHER" id="PTHR43669">
    <property type="entry name" value="5-KETO-D-GLUCONATE 5-REDUCTASE"/>
    <property type="match status" value="1"/>
</dbReference>
<comment type="similarity">
    <text evidence="1">Belongs to the short-chain dehydrogenases/reductases (SDR) family.</text>
</comment>
<evidence type="ECO:0000313" key="3">
    <source>
        <dbReference type="EMBL" id="KIK23582.1"/>
    </source>
</evidence>
<dbReference type="Proteomes" id="UP000054018">
    <property type="component" value="Unassembled WGS sequence"/>
</dbReference>
<evidence type="ECO:0000256" key="1">
    <source>
        <dbReference type="ARBA" id="ARBA00006484"/>
    </source>
</evidence>
<reference evidence="3 4" key="1">
    <citation type="submission" date="2014-04" db="EMBL/GenBank/DDBJ databases">
        <authorList>
            <consortium name="DOE Joint Genome Institute"/>
            <person name="Kuo A."/>
            <person name="Kohler A."/>
            <person name="Costa M.D."/>
            <person name="Nagy L.G."/>
            <person name="Floudas D."/>
            <person name="Copeland A."/>
            <person name="Barry K.W."/>
            <person name="Cichocki N."/>
            <person name="Veneault-Fourrey C."/>
            <person name="LaButti K."/>
            <person name="Lindquist E.A."/>
            <person name="Lipzen A."/>
            <person name="Lundell T."/>
            <person name="Morin E."/>
            <person name="Murat C."/>
            <person name="Sun H."/>
            <person name="Tunlid A."/>
            <person name="Henrissat B."/>
            <person name="Grigoriev I.V."/>
            <person name="Hibbett D.S."/>
            <person name="Martin F."/>
            <person name="Nordberg H.P."/>
            <person name="Cantor M.N."/>
            <person name="Hua S.X."/>
        </authorList>
    </citation>
    <scope>NUCLEOTIDE SEQUENCE [LARGE SCALE GENOMIC DNA]</scope>
    <source>
        <strain evidence="3 4">441</strain>
    </source>
</reference>
<dbReference type="Gene3D" id="3.40.50.720">
    <property type="entry name" value="NAD(P)-binding Rossmann-like Domain"/>
    <property type="match status" value="1"/>
</dbReference>
<dbReference type="PANTHER" id="PTHR43669:SF3">
    <property type="entry name" value="ALCOHOL DEHYDROGENASE, PUTATIVE (AFU_ORTHOLOGUE AFUA_3G03445)-RELATED"/>
    <property type="match status" value="1"/>
</dbReference>
<evidence type="ECO:0008006" key="5">
    <source>
        <dbReference type="Google" id="ProtNLM"/>
    </source>
</evidence>